<keyword evidence="6 11" id="KW-0406">Ion transport</keyword>
<feature type="transmembrane region" description="Helical" evidence="11">
    <location>
        <begin position="29"/>
        <end position="50"/>
    </location>
</feature>
<dbReference type="HAMAP" id="MF_00454">
    <property type="entry name" value="FluC"/>
    <property type="match status" value="1"/>
</dbReference>
<dbReference type="HOGENOM" id="CLU_114342_3_3_10"/>
<dbReference type="PATRIC" id="fig|516051.4.peg.518"/>
<dbReference type="PANTHER" id="PTHR28259:SF1">
    <property type="entry name" value="FLUORIDE EXPORT PROTEIN 1-RELATED"/>
    <property type="match status" value="1"/>
</dbReference>
<proteinExistence type="inferred from homology"/>
<evidence type="ECO:0000313" key="13">
    <source>
        <dbReference type="Proteomes" id="UP000032726"/>
    </source>
</evidence>
<keyword evidence="2 11" id="KW-1003">Cell membrane</keyword>
<dbReference type="GO" id="GO:0046872">
    <property type="term" value="F:metal ion binding"/>
    <property type="evidence" value="ECO:0007669"/>
    <property type="project" value="UniProtKB-KW"/>
</dbReference>
<feature type="transmembrane region" description="Helical" evidence="11">
    <location>
        <begin position="62"/>
        <end position="81"/>
    </location>
</feature>
<keyword evidence="11" id="KW-0813">Transport</keyword>
<reference evidence="12 13" key="1">
    <citation type="submission" date="2015-03" db="EMBL/GenBank/DDBJ databases">
        <title>Complete genome sequence of Muricauda lutaonensis CC-HSB-11T, isolated from a coastal hot spring.</title>
        <authorList>
            <person name="Kim K.M."/>
        </authorList>
    </citation>
    <scope>NUCLEOTIDE SEQUENCE [LARGE SCALE GENOMIC DNA]</scope>
    <source>
        <strain evidence="12 13">CC-HSB-11</strain>
    </source>
</reference>
<sequence length="122" mass="13199">MLLVFLGGGVGSALRYLISKLLNPVHPSFYWGTFTVNILGCLLIGAILGYTSKVNLLSENQLLLLATGFCGGFTTFSAFAFEKHSLLKNGDFMPFFIYLASSIILGILAVALGLWLSTKNPF</sequence>
<feature type="binding site" evidence="11">
    <location>
        <position position="71"/>
    </location>
    <ligand>
        <name>Na(+)</name>
        <dbReference type="ChEBI" id="CHEBI:29101"/>
        <note>structural</note>
    </ligand>
</feature>
<evidence type="ECO:0000256" key="7">
    <source>
        <dbReference type="ARBA" id="ARBA00023136"/>
    </source>
</evidence>
<evidence type="ECO:0000256" key="4">
    <source>
        <dbReference type="ARBA" id="ARBA00022692"/>
    </source>
</evidence>
<feature type="transmembrane region" description="Helical" evidence="11">
    <location>
        <begin position="93"/>
        <end position="116"/>
    </location>
</feature>
<evidence type="ECO:0000256" key="2">
    <source>
        <dbReference type="ARBA" id="ARBA00022475"/>
    </source>
</evidence>
<evidence type="ECO:0000256" key="11">
    <source>
        <dbReference type="HAMAP-Rule" id="MF_00454"/>
    </source>
</evidence>
<evidence type="ECO:0000256" key="9">
    <source>
        <dbReference type="ARBA" id="ARBA00035120"/>
    </source>
</evidence>
<dbReference type="GO" id="GO:0140114">
    <property type="term" value="P:cellular detoxification of fluoride"/>
    <property type="evidence" value="ECO:0007669"/>
    <property type="project" value="UniProtKB-UniRule"/>
</dbReference>
<name>A0A0D5YQQ6_9FLAO</name>
<evidence type="ECO:0000256" key="5">
    <source>
        <dbReference type="ARBA" id="ARBA00022989"/>
    </source>
</evidence>
<dbReference type="KEGG" id="mlt:VC82_497"/>
<gene>
    <name evidence="11" type="primary">fluC</name>
    <name evidence="11" type="synonym">crcB</name>
    <name evidence="12" type="ORF">VC82_497</name>
</gene>
<comment type="function">
    <text evidence="11">Fluoride-specific ion channel. Important for reducing fluoride concentration in the cell, thus reducing its toxicity.</text>
</comment>
<accession>A0A0D5YQQ6</accession>
<dbReference type="AlphaFoldDB" id="A0A0D5YQQ6"/>
<dbReference type="PANTHER" id="PTHR28259">
    <property type="entry name" value="FLUORIDE EXPORT PROTEIN 1-RELATED"/>
    <property type="match status" value="1"/>
</dbReference>
<feature type="binding site" evidence="11">
    <location>
        <position position="74"/>
    </location>
    <ligand>
        <name>Na(+)</name>
        <dbReference type="ChEBI" id="CHEBI:29101"/>
        <note>structural</note>
    </ligand>
</feature>
<comment type="subcellular location">
    <subcellularLocation>
        <location evidence="1 11">Cell membrane</location>
        <topology evidence="1 11">Multi-pass membrane protein</topology>
    </subcellularLocation>
</comment>
<evidence type="ECO:0000313" key="12">
    <source>
        <dbReference type="EMBL" id="AKA34176.1"/>
    </source>
</evidence>
<evidence type="ECO:0000256" key="1">
    <source>
        <dbReference type="ARBA" id="ARBA00004651"/>
    </source>
</evidence>
<keyword evidence="4 11" id="KW-0812">Transmembrane</keyword>
<dbReference type="EMBL" id="CP011071">
    <property type="protein sequence ID" value="AKA34176.1"/>
    <property type="molecule type" value="Genomic_DNA"/>
</dbReference>
<dbReference type="Proteomes" id="UP000032726">
    <property type="component" value="Chromosome"/>
</dbReference>
<keyword evidence="13" id="KW-1185">Reference proteome</keyword>
<comment type="similarity">
    <text evidence="9 11">Belongs to the fluoride channel Fluc/FEX (TC 1.A.43) family.</text>
</comment>
<keyword evidence="7 11" id="KW-0472">Membrane</keyword>
<dbReference type="GO" id="GO:0005886">
    <property type="term" value="C:plasma membrane"/>
    <property type="evidence" value="ECO:0007669"/>
    <property type="project" value="UniProtKB-SubCell"/>
</dbReference>
<evidence type="ECO:0000256" key="8">
    <source>
        <dbReference type="ARBA" id="ARBA00023303"/>
    </source>
</evidence>
<keyword evidence="3" id="KW-0997">Cell inner membrane</keyword>
<comment type="catalytic activity">
    <reaction evidence="10">
        <text>fluoride(in) = fluoride(out)</text>
        <dbReference type="Rhea" id="RHEA:76159"/>
        <dbReference type="ChEBI" id="CHEBI:17051"/>
    </reaction>
    <physiologicalReaction direction="left-to-right" evidence="10">
        <dbReference type="Rhea" id="RHEA:76160"/>
    </physiologicalReaction>
</comment>
<keyword evidence="11" id="KW-0479">Metal-binding</keyword>
<keyword evidence="11" id="KW-0915">Sodium</keyword>
<protein>
    <recommendedName>
        <fullName evidence="11">Fluoride-specific ion channel FluC</fullName>
    </recommendedName>
</protein>
<dbReference type="GO" id="GO:0062054">
    <property type="term" value="F:fluoride channel activity"/>
    <property type="evidence" value="ECO:0007669"/>
    <property type="project" value="UniProtKB-UniRule"/>
</dbReference>
<dbReference type="Pfam" id="PF02537">
    <property type="entry name" value="CRCB"/>
    <property type="match status" value="1"/>
</dbReference>
<dbReference type="STRING" id="516051.VC82_497"/>
<organism evidence="12 13">
    <name type="scientific">Flagellimonas lutaonensis</name>
    <dbReference type="NCBI Taxonomy" id="516051"/>
    <lineage>
        <taxon>Bacteria</taxon>
        <taxon>Pseudomonadati</taxon>
        <taxon>Bacteroidota</taxon>
        <taxon>Flavobacteriia</taxon>
        <taxon>Flavobacteriales</taxon>
        <taxon>Flavobacteriaceae</taxon>
        <taxon>Flagellimonas</taxon>
    </lineage>
</organism>
<evidence type="ECO:0000256" key="6">
    <source>
        <dbReference type="ARBA" id="ARBA00023065"/>
    </source>
</evidence>
<dbReference type="InterPro" id="IPR003691">
    <property type="entry name" value="FluC"/>
</dbReference>
<keyword evidence="8 11" id="KW-0407">Ion channel</keyword>
<dbReference type="NCBIfam" id="TIGR00494">
    <property type="entry name" value="crcB"/>
    <property type="match status" value="1"/>
</dbReference>
<comment type="activity regulation">
    <text evidence="11">Na(+) is not transported, but it plays an essential structural role and its presence is essential for fluoride channel function.</text>
</comment>
<evidence type="ECO:0000256" key="3">
    <source>
        <dbReference type="ARBA" id="ARBA00022519"/>
    </source>
</evidence>
<evidence type="ECO:0000256" key="10">
    <source>
        <dbReference type="ARBA" id="ARBA00035585"/>
    </source>
</evidence>
<keyword evidence="5 11" id="KW-1133">Transmembrane helix</keyword>